<dbReference type="InterPro" id="IPR001715">
    <property type="entry name" value="CH_dom"/>
</dbReference>
<dbReference type="Gene3D" id="1.10.418.10">
    <property type="entry name" value="Calponin-like domain"/>
    <property type="match status" value="1"/>
</dbReference>
<dbReference type="CDD" id="cd00014">
    <property type="entry name" value="CH_SF"/>
    <property type="match status" value="1"/>
</dbReference>
<protein>
    <submittedName>
        <fullName evidence="3">Muscle-specific protein</fullName>
    </submittedName>
</protein>
<keyword evidence="1" id="KW-0175">Coiled coil</keyword>
<dbReference type="OrthoDB" id="15627at2759"/>
<dbReference type="Pfam" id="PF00307">
    <property type="entry name" value="CH"/>
    <property type="match status" value="1"/>
</dbReference>
<dbReference type="AlphaFoldDB" id="A0A9Q0RBU2"/>
<organism evidence="3 4">
    <name type="scientific">Anaeramoeba ignava</name>
    <name type="common">Anaerobic marine amoeba</name>
    <dbReference type="NCBI Taxonomy" id="1746090"/>
    <lineage>
        <taxon>Eukaryota</taxon>
        <taxon>Metamonada</taxon>
        <taxon>Anaeramoebidae</taxon>
        <taxon>Anaeramoeba</taxon>
    </lineage>
</organism>
<sequence length="436" mass="51376">MEKSFSKIQDYKEIFDWIFLITNKEIILPLQIKEISIILCELLNQLKPGIIPLISKKEYIYNLHYFIKACKEYGISNQNLISIQDLIENINEEKLINLLKELKKIYEKREKNKTALIKDGKKLIFKTPLKNNPKNNNPNISIQENENYLSLDFFDKNQSNNLDQTTKTKTKTKLNYIIQRNYIAGEATFYVKMFHETSLIPTILKILFDEIWITIIGADPIITKYEPRKQIKIKSRKNKLEEFFIKLHTQKYTFAANTKSEKYIIIRTLRMFLEYPALYPESNQIRGRVIGIEHEIQAVALRCCNLRQASFHINIITNTQNHYPAILRLSQYEFTISSDKNDSLSFQWSDLSINFELKILDKLSIEAIKMTVQNHNQPNETPLFLIFYNIKSTQTRLIFICLKVFSNSVTQALDDQLSNFLVDFQETSKNQRKNLK</sequence>
<dbReference type="SUPFAM" id="SSF47576">
    <property type="entry name" value="Calponin-homology domain, CH-domain"/>
    <property type="match status" value="1"/>
</dbReference>
<feature type="domain" description="Calponin-homology (CH)" evidence="2">
    <location>
        <begin position="37"/>
        <end position="107"/>
    </location>
</feature>
<evidence type="ECO:0000313" key="3">
    <source>
        <dbReference type="EMBL" id="KAJ5073064.1"/>
    </source>
</evidence>
<keyword evidence="4" id="KW-1185">Reference proteome</keyword>
<dbReference type="InterPro" id="IPR036872">
    <property type="entry name" value="CH_dom_sf"/>
</dbReference>
<evidence type="ECO:0000256" key="1">
    <source>
        <dbReference type="SAM" id="Coils"/>
    </source>
</evidence>
<comment type="caution">
    <text evidence="3">The sequence shown here is derived from an EMBL/GenBank/DDBJ whole genome shotgun (WGS) entry which is preliminary data.</text>
</comment>
<evidence type="ECO:0000313" key="4">
    <source>
        <dbReference type="Proteomes" id="UP001149090"/>
    </source>
</evidence>
<accession>A0A9Q0RBU2</accession>
<name>A0A9Q0RBU2_ANAIG</name>
<reference evidence="3" key="1">
    <citation type="submission" date="2022-10" db="EMBL/GenBank/DDBJ databases">
        <title>Novel sulphate-reducing endosymbionts in the free-living metamonad Anaeramoeba.</title>
        <authorList>
            <person name="Jerlstrom-Hultqvist J."/>
            <person name="Cepicka I."/>
            <person name="Gallot-Lavallee L."/>
            <person name="Salas-Leiva D."/>
            <person name="Curtis B.A."/>
            <person name="Zahonova K."/>
            <person name="Pipaliya S."/>
            <person name="Dacks J."/>
            <person name="Roger A.J."/>
        </authorList>
    </citation>
    <scope>NUCLEOTIDE SEQUENCE</scope>
    <source>
        <strain evidence="3">BMAN</strain>
    </source>
</reference>
<dbReference type="EMBL" id="JAPDFW010000077">
    <property type="protein sequence ID" value="KAJ5073064.1"/>
    <property type="molecule type" value="Genomic_DNA"/>
</dbReference>
<feature type="coiled-coil region" evidence="1">
    <location>
        <begin position="92"/>
        <end position="119"/>
    </location>
</feature>
<evidence type="ECO:0000259" key="2">
    <source>
        <dbReference type="Pfam" id="PF00307"/>
    </source>
</evidence>
<proteinExistence type="predicted"/>
<dbReference type="Proteomes" id="UP001149090">
    <property type="component" value="Unassembled WGS sequence"/>
</dbReference>
<gene>
    <name evidence="3" type="ORF">M0811_09019</name>
</gene>